<keyword evidence="5" id="KW-1185">Reference proteome</keyword>
<dbReference type="InterPro" id="IPR007157">
    <property type="entry name" value="PspA_VIPP1"/>
</dbReference>
<dbReference type="PANTHER" id="PTHR31088">
    <property type="entry name" value="MEMBRANE-ASSOCIATED PROTEIN VIPP1, CHLOROPLASTIC"/>
    <property type="match status" value="1"/>
</dbReference>
<feature type="compositionally biased region" description="Basic and acidic residues" evidence="3">
    <location>
        <begin position="325"/>
        <end position="334"/>
    </location>
</feature>
<evidence type="ECO:0000313" key="5">
    <source>
        <dbReference type="Proteomes" id="UP000321638"/>
    </source>
</evidence>
<proteinExistence type="inferred from homology"/>
<feature type="coiled-coil region" evidence="2">
    <location>
        <begin position="217"/>
        <end position="251"/>
    </location>
</feature>
<evidence type="ECO:0000256" key="3">
    <source>
        <dbReference type="SAM" id="MobiDB-lite"/>
    </source>
</evidence>
<dbReference type="GO" id="GO:0009271">
    <property type="term" value="P:phage shock"/>
    <property type="evidence" value="ECO:0007669"/>
    <property type="project" value="TreeGrafter"/>
</dbReference>
<accession>A0A5C8PIE4</accession>
<name>A0A5C8PIE4_9HYPH</name>
<gene>
    <name evidence="4" type="ORF">FHP25_20580</name>
</gene>
<evidence type="ECO:0000256" key="2">
    <source>
        <dbReference type="SAM" id="Coils"/>
    </source>
</evidence>
<dbReference type="RefSeq" id="WP_178133662.1">
    <property type="nucleotide sequence ID" value="NZ_VDUZ01000024.1"/>
</dbReference>
<dbReference type="Pfam" id="PF04012">
    <property type="entry name" value="PspA_IM30"/>
    <property type="match status" value="1"/>
</dbReference>
<organism evidence="4 5">
    <name type="scientific">Vineibacter terrae</name>
    <dbReference type="NCBI Taxonomy" id="2586908"/>
    <lineage>
        <taxon>Bacteria</taxon>
        <taxon>Pseudomonadati</taxon>
        <taxon>Pseudomonadota</taxon>
        <taxon>Alphaproteobacteria</taxon>
        <taxon>Hyphomicrobiales</taxon>
        <taxon>Vineibacter</taxon>
    </lineage>
</organism>
<dbReference type="EMBL" id="VDUZ01000024">
    <property type="protein sequence ID" value="TXL73577.1"/>
    <property type="molecule type" value="Genomic_DNA"/>
</dbReference>
<protein>
    <submittedName>
        <fullName evidence="4">PspA/IM30 family protein</fullName>
    </submittedName>
</protein>
<evidence type="ECO:0000313" key="4">
    <source>
        <dbReference type="EMBL" id="TXL73577.1"/>
    </source>
</evidence>
<dbReference type="PANTHER" id="PTHR31088:SF6">
    <property type="entry name" value="PHAGE SHOCK PROTEIN A"/>
    <property type="match status" value="1"/>
</dbReference>
<evidence type="ECO:0000256" key="1">
    <source>
        <dbReference type="ARBA" id="ARBA00043985"/>
    </source>
</evidence>
<comment type="caution">
    <text evidence="4">The sequence shown here is derived from an EMBL/GenBank/DDBJ whole genome shotgun (WGS) entry which is preliminary data.</text>
</comment>
<dbReference type="Proteomes" id="UP000321638">
    <property type="component" value="Unassembled WGS sequence"/>
</dbReference>
<sequence>MARRSRTSPGGFIRLRLEPDVAAVLALERLADAYAALAQWLDATIPPGHSADHVALHRNFYERARQQGGLPAQLTTLALRDWAARRRGLAVDGVPLDERLYSVRGIASVSIATLEGRIGVPFAVAGYGPAWPGGAPARLVRQPGGWELRIESDRDIARRGQEEQTMATETVVTRIGRVIAGMTHAAIGVAEDVNPEAVMEQAIREIDTAADEVRGELGKAMAEKARLDLRRKELERERADLDDNVKVAVGKGRDDLAEAGIDRQLDIEAQLGVLARLAVDADEKIAQLNQTLDAVRASRREAEARLADLKRTRQAATGGSGGPEGETRVSKATGKVERAQAAIERLTGVPSGTPAADQKALDDLNELARKHAVAERLARLKAGQG</sequence>
<dbReference type="GO" id="GO:0005829">
    <property type="term" value="C:cytosol"/>
    <property type="evidence" value="ECO:0007669"/>
    <property type="project" value="TreeGrafter"/>
</dbReference>
<keyword evidence="2" id="KW-0175">Coiled coil</keyword>
<dbReference type="AlphaFoldDB" id="A0A5C8PIE4"/>
<comment type="similarity">
    <text evidence="1">Belongs to the PspA/Vipp/IM30 family.</text>
</comment>
<feature type="region of interest" description="Disordered" evidence="3">
    <location>
        <begin position="306"/>
        <end position="334"/>
    </location>
</feature>
<reference evidence="4 5" key="1">
    <citation type="submission" date="2019-06" db="EMBL/GenBank/DDBJ databases">
        <title>New taxonomy in bacterial strain CC-CFT640, isolated from vineyard.</title>
        <authorList>
            <person name="Lin S.-Y."/>
            <person name="Tsai C.-F."/>
            <person name="Young C.-C."/>
        </authorList>
    </citation>
    <scope>NUCLEOTIDE SEQUENCE [LARGE SCALE GENOMIC DNA]</scope>
    <source>
        <strain evidence="4 5">CC-CFT640</strain>
    </source>
</reference>